<name>A0A0E9U222_ANGAN</name>
<protein>
    <submittedName>
        <fullName evidence="1">Uncharacterized protein</fullName>
    </submittedName>
</protein>
<reference evidence="1" key="1">
    <citation type="submission" date="2014-11" db="EMBL/GenBank/DDBJ databases">
        <authorList>
            <person name="Amaro Gonzalez C."/>
        </authorList>
    </citation>
    <scope>NUCLEOTIDE SEQUENCE</scope>
</reference>
<sequence length="27" mass="2885">MMAMNVLFLDMTCTGVPEISLPVGDSL</sequence>
<dbReference type="EMBL" id="GBXM01048623">
    <property type="protein sequence ID" value="JAH59954.1"/>
    <property type="molecule type" value="Transcribed_RNA"/>
</dbReference>
<reference evidence="1" key="2">
    <citation type="journal article" date="2015" name="Fish Shellfish Immunol.">
        <title>Early steps in the European eel (Anguilla anguilla)-Vibrio vulnificus interaction in the gills: Role of the RtxA13 toxin.</title>
        <authorList>
            <person name="Callol A."/>
            <person name="Pajuelo D."/>
            <person name="Ebbesson L."/>
            <person name="Teles M."/>
            <person name="MacKenzie S."/>
            <person name="Amaro C."/>
        </authorList>
    </citation>
    <scope>NUCLEOTIDE SEQUENCE</scope>
</reference>
<proteinExistence type="predicted"/>
<organism evidence="1">
    <name type="scientific">Anguilla anguilla</name>
    <name type="common">European freshwater eel</name>
    <name type="synonym">Muraena anguilla</name>
    <dbReference type="NCBI Taxonomy" id="7936"/>
    <lineage>
        <taxon>Eukaryota</taxon>
        <taxon>Metazoa</taxon>
        <taxon>Chordata</taxon>
        <taxon>Craniata</taxon>
        <taxon>Vertebrata</taxon>
        <taxon>Euteleostomi</taxon>
        <taxon>Actinopterygii</taxon>
        <taxon>Neopterygii</taxon>
        <taxon>Teleostei</taxon>
        <taxon>Anguilliformes</taxon>
        <taxon>Anguillidae</taxon>
        <taxon>Anguilla</taxon>
    </lineage>
</organism>
<dbReference type="AlphaFoldDB" id="A0A0E9U222"/>
<evidence type="ECO:0000313" key="1">
    <source>
        <dbReference type="EMBL" id="JAH59954.1"/>
    </source>
</evidence>
<accession>A0A0E9U222</accession>